<comment type="similarity">
    <text evidence="2">Belongs to the SMC family. SMC4 subfamily.</text>
</comment>
<dbReference type="Gene3D" id="3.40.50.300">
    <property type="entry name" value="P-loop containing nucleotide triphosphate hydrolases"/>
    <property type="match status" value="2"/>
</dbReference>
<reference evidence="12 13" key="1">
    <citation type="journal article" date="2019" name="PLoS Negl. Trop. Dis.">
        <title>Whole genome sequencing of Entamoeba nuttalli reveals mammalian host-related molecular signatures and a novel octapeptide-repeat surface protein.</title>
        <authorList>
            <person name="Tanaka M."/>
            <person name="Makiuchi T."/>
            <person name="Komiyama T."/>
            <person name="Shiina T."/>
            <person name="Osaki K."/>
            <person name="Tachibana H."/>
        </authorList>
    </citation>
    <scope>NUCLEOTIDE SEQUENCE [LARGE SCALE GENOMIC DNA]</scope>
    <source>
        <strain evidence="12 13">P19-061405</strain>
    </source>
</reference>
<evidence type="ECO:0000256" key="2">
    <source>
        <dbReference type="ARBA" id="ARBA00006005"/>
    </source>
</evidence>
<evidence type="ECO:0000256" key="8">
    <source>
        <dbReference type="PIRNR" id="PIRNR005719"/>
    </source>
</evidence>
<evidence type="ECO:0000256" key="7">
    <source>
        <dbReference type="ARBA" id="ARBA00023242"/>
    </source>
</evidence>
<protein>
    <recommendedName>
        <fullName evidence="8">Structural maintenance of chromosomes protein</fullName>
    </recommendedName>
</protein>
<keyword evidence="6" id="KW-0226">DNA condensation</keyword>
<dbReference type="PIRSF" id="PIRSF005719">
    <property type="entry name" value="SMC"/>
    <property type="match status" value="1"/>
</dbReference>
<dbReference type="Pfam" id="PF02463">
    <property type="entry name" value="SMC_N"/>
    <property type="match status" value="2"/>
</dbReference>
<comment type="subcellular location">
    <subcellularLocation>
        <location evidence="1 8">Nucleus</location>
    </subcellularLocation>
</comment>
<dbReference type="InterPro" id="IPR027417">
    <property type="entry name" value="P-loop_NTPase"/>
</dbReference>
<dbReference type="EMBL" id="BAAFRS010000287">
    <property type="protein sequence ID" value="GAB1226393.1"/>
    <property type="molecule type" value="Genomic_DNA"/>
</dbReference>
<accession>A0ABQ0DU64</accession>
<dbReference type="Gene3D" id="3.30.70.1620">
    <property type="match status" value="1"/>
</dbReference>
<evidence type="ECO:0000313" key="12">
    <source>
        <dbReference type="EMBL" id="GAB1226393.1"/>
    </source>
</evidence>
<evidence type="ECO:0000256" key="6">
    <source>
        <dbReference type="ARBA" id="ARBA00023067"/>
    </source>
</evidence>
<feature type="coiled-coil region" evidence="9">
    <location>
        <begin position="1006"/>
        <end position="1069"/>
    </location>
</feature>
<keyword evidence="7 8" id="KW-0539">Nucleus</keyword>
<dbReference type="SUPFAM" id="SSF52540">
    <property type="entry name" value="P-loop containing nucleoside triphosphate hydrolases"/>
    <property type="match status" value="1"/>
</dbReference>
<evidence type="ECO:0000259" key="11">
    <source>
        <dbReference type="SMART" id="SM00968"/>
    </source>
</evidence>
<dbReference type="Proteomes" id="UP001628156">
    <property type="component" value="Unassembled WGS sequence"/>
</dbReference>
<gene>
    <name evidence="12" type="ORF">ENUP19_0287G0004</name>
</gene>
<evidence type="ECO:0000256" key="10">
    <source>
        <dbReference type="SAM" id="MobiDB-lite"/>
    </source>
</evidence>
<dbReference type="InterPro" id="IPR003395">
    <property type="entry name" value="RecF/RecN/SMC_N"/>
</dbReference>
<feature type="domain" description="SMC hinge" evidence="11">
    <location>
        <begin position="535"/>
        <end position="648"/>
    </location>
</feature>
<dbReference type="Gene3D" id="1.20.1060.20">
    <property type="match status" value="1"/>
</dbReference>
<comment type="caution">
    <text evidence="12">The sequence shown here is derived from an EMBL/GenBank/DDBJ whole genome shotgun (WGS) entry which is preliminary data.</text>
</comment>
<dbReference type="SMART" id="SM00968">
    <property type="entry name" value="SMC_hinge"/>
    <property type="match status" value="1"/>
</dbReference>
<evidence type="ECO:0000313" key="13">
    <source>
        <dbReference type="Proteomes" id="UP001628156"/>
    </source>
</evidence>
<keyword evidence="5 9" id="KW-0175">Coiled coil</keyword>
<dbReference type="PANTHER" id="PTHR18937:SF172">
    <property type="entry name" value="STRUCTURAL MAINTENANCE OF CHROMOSOMES PROTEIN"/>
    <property type="match status" value="1"/>
</dbReference>
<dbReference type="SUPFAM" id="SSF75553">
    <property type="entry name" value="Smc hinge domain"/>
    <property type="match status" value="1"/>
</dbReference>
<proteinExistence type="inferred from homology"/>
<dbReference type="InterPro" id="IPR036277">
    <property type="entry name" value="SMC_hinge_sf"/>
</dbReference>
<name>A0ABQ0DU64_9EUKA</name>
<feature type="coiled-coil region" evidence="9">
    <location>
        <begin position="685"/>
        <end position="945"/>
    </location>
</feature>
<organism evidence="12 13">
    <name type="scientific">Entamoeba nuttalli</name>
    <dbReference type="NCBI Taxonomy" id="412467"/>
    <lineage>
        <taxon>Eukaryota</taxon>
        <taxon>Amoebozoa</taxon>
        <taxon>Evosea</taxon>
        <taxon>Archamoebae</taxon>
        <taxon>Mastigamoebida</taxon>
        <taxon>Entamoebidae</taxon>
        <taxon>Entamoeba</taxon>
    </lineage>
</organism>
<feature type="region of interest" description="Disordered" evidence="10">
    <location>
        <begin position="354"/>
        <end position="373"/>
    </location>
</feature>
<keyword evidence="3" id="KW-0547">Nucleotide-binding</keyword>
<evidence type="ECO:0000256" key="5">
    <source>
        <dbReference type="ARBA" id="ARBA00023054"/>
    </source>
</evidence>
<evidence type="ECO:0000256" key="9">
    <source>
        <dbReference type="SAM" id="Coils"/>
    </source>
</evidence>
<sequence>MEEVNQTSRMIIEKMTFYNFKSYYDKVELGPFHESFTAIVGANGCGKSNVIDGLLFVFGRRAKQIRQQKVADLIHKSALHPNCTEARVDVHLVNVDTEGSYLPNTRFTVTRTVFRDGTSKFMIDEVVCKFDAILEKMRSKGFDLLNNRFLILQGEVERIALMPTKSKNGEDGMLEFLEDIIGTSQYIEGIEKGTSELEKLNDEVHEKTNRFKIIERERNGILKEKENAISYLKEEYKMCGLKNNLNKLELKAVEEKEVESKEEREKLEQKRKIIQDAKNEKLKEKTTKDKIIEEKGRDIKKIEKEYEKQKGLINSAKKKKARAEEEKKQNEKAVLRNEKEIKEMEKKIKDEKEKIESKQRRYDQLSKTMEKDKEEIEKLKSDLEKQTSEVKEKTLPVKKEIENLMEKLKEPEERIEELRNENSRKEAEIEGKKEGLETIKNELKNISQILNENERTIEEKVREIEREEHLKKVMEEEERENEERRKGLEQEMRNLKEDIGEKRDLIQQLQQVCEVAENKKEIAKIIKVIQEEQIEGLKGRLGDLGSIEKKYDIAITTSCGMLDYIVVESIEGAQKISEICKERQLGRVSLIILEKMKVKPNWRNWKKIPKSERIVDLIDCEEWAREVFYFALRDTLVCENLTIAREVAFGETRQRVVTLNGELLDNVGSITGGGNVVLKGGMNKVALSKEEQKELQKLKEELEEKECQFEEIRKEVETQRKKIEENAQKIKESTIKQEQLNDLKKKNKELKKRIEKGSLDVEAREREVTRICKEFEIKKQTSEEEIQKIEEQNKVLFEQLEQKQKELEKLEGLDMKIIKVNLQDINERNQRNTKEYNRIELEISGSTSKIDEWNSYLKEMNIHLEELKNRMEKDEIKIDETQMKLTKKELNEKNDELKKIEEEYEILLKSIEELETEEEKIGEQIEEINGNNSELTEKRQRCEKEIRSIFKHIRELLHIAEIHEEDEYIENVLNHNETDNQMDEEKIRIIGISLKDVVDELKEINRKEVLAMIEDEKKKIENMIENVNLKIIATFIKVNKEYQEKWDVMNEAMKKQEDCKTTLETLKKKRFDEFMNGLTEISFKLKEMYYLLTQGGVAELELVDTLNPFTEGVVFSVRPPKKAWKNIANLSGGEKTLSSLALIFALHHYKPTPIYVMDEIDAALDFRNVSIIAHYIKERTKNAQFTIISLRPEMFELADRLMGVYKVKDVSCSVSFNPNAYNLNNN</sequence>
<feature type="coiled-coil region" evidence="9">
    <location>
        <begin position="190"/>
        <end position="217"/>
    </location>
</feature>
<dbReference type="InterPro" id="IPR024704">
    <property type="entry name" value="SMC"/>
</dbReference>
<evidence type="ECO:0000256" key="1">
    <source>
        <dbReference type="ARBA" id="ARBA00004123"/>
    </source>
</evidence>
<keyword evidence="13" id="KW-1185">Reference proteome</keyword>
<evidence type="ECO:0000256" key="3">
    <source>
        <dbReference type="ARBA" id="ARBA00022741"/>
    </source>
</evidence>
<feature type="compositionally biased region" description="Basic and acidic residues" evidence="10">
    <location>
        <begin position="322"/>
        <end position="332"/>
    </location>
</feature>
<dbReference type="Pfam" id="PF06470">
    <property type="entry name" value="SMC_hinge"/>
    <property type="match status" value="1"/>
</dbReference>
<feature type="region of interest" description="Disordered" evidence="10">
    <location>
        <begin position="313"/>
        <end position="332"/>
    </location>
</feature>
<keyword evidence="4" id="KW-0067">ATP-binding</keyword>
<dbReference type="PANTHER" id="PTHR18937">
    <property type="entry name" value="STRUCTURAL MAINTENANCE OF CHROMOSOMES SMC FAMILY MEMBER"/>
    <property type="match status" value="1"/>
</dbReference>
<dbReference type="InterPro" id="IPR010935">
    <property type="entry name" value="SMC_hinge"/>
</dbReference>
<evidence type="ECO:0000256" key="4">
    <source>
        <dbReference type="ARBA" id="ARBA00022840"/>
    </source>
</evidence>